<feature type="domain" description="Glutamine amidotransferase" evidence="1">
    <location>
        <begin position="32"/>
        <end position="99"/>
    </location>
</feature>
<comment type="caution">
    <text evidence="2">The sequence shown here is derived from an EMBL/GenBank/DDBJ whole genome shotgun (WGS) entry which is preliminary data.</text>
</comment>
<reference evidence="2" key="1">
    <citation type="submission" date="2022-07" db="EMBL/GenBank/DDBJ databases">
        <title>Pseudomonas agronomica sp. nov.: a novel bacterium with biotechnological application in the synthesis of biofertilizers from valorized agricultural residues.</title>
        <authorList>
            <person name="Robas M."/>
            <person name="Fernandez V.M."/>
            <person name="Luna L."/>
            <person name="Provanza A."/>
            <person name="Jimenez P.A."/>
        </authorList>
    </citation>
    <scope>NUCLEOTIDE SEQUENCE</scope>
    <source>
        <strain evidence="2">SAICEU22T</strain>
    </source>
</reference>
<accession>A0ABT3F625</accession>
<dbReference type="Proteomes" id="UP001061999">
    <property type="component" value="Unassembled WGS sequence"/>
</dbReference>
<gene>
    <name evidence="2" type="ORF">OC610_08425</name>
</gene>
<evidence type="ECO:0000259" key="1">
    <source>
        <dbReference type="Pfam" id="PF00117"/>
    </source>
</evidence>
<sequence>MEKQHPLNIALVGDHDPQITAHRAIPLALELAGRQTGHDIRFQWLATNGLVDDTLLNDFDGVWCVPGGPYQNEEGALRAIRFAREQRRPFLGTCGGFQHA</sequence>
<dbReference type="SUPFAM" id="SSF52317">
    <property type="entry name" value="Class I glutamine amidotransferase-like"/>
    <property type="match status" value="1"/>
</dbReference>
<evidence type="ECO:0000313" key="3">
    <source>
        <dbReference type="Proteomes" id="UP001061999"/>
    </source>
</evidence>
<dbReference type="Pfam" id="PF00117">
    <property type="entry name" value="GATase"/>
    <property type="match status" value="1"/>
</dbReference>
<dbReference type="RefSeq" id="WP_408636559.1">
    <property type="nucleotide sequence ID" value="NZ_JAOSHO010000073.1"/>
</dbReference>
<dbReference type="EMBL" id="JAOSHO010000073">
    <property type="protein sequence ID" value="MCW1244427.1"/>
    <property type="molecule type" value="Genomic_DNA"/>
</dbReference>
<proteinExistence type="predicted"/>
<keyword evidence="3" id="KW-1185">Reference proteome</keyword>
<dbReference type="InterPro" id="IPR017926">
    <property type="entry name" value="GATASE"/>
</dbReference>
<feature type="non-terminal residue" evidence="2">
    <location>
        <position position="100"/>
    </location>
</feature>
<name>A0ABT3F625_9PSED</name>
<organism evidence="2 3">
    <name type="scientific">Pseudomonas agronomica</name>
    <dbReference type="NCBI Taxonomy" id="2979328"/>
    <lineage>
        <taxon>Bacteria</taxon>
        <taxon>Pseudomonadati</taxon>
        <taxon>Pseudomonadota</taxon>
        <taxon>Gammaproteobacteria</taxon>
        <taxon>Pseudomonadales</taxon>
        <taxon>Pseudomonadaceae</taxon>
        <taxon>Pseudomonas</taxon>
    </lineage>
</organism>
<evidence type="ECO:0000313" key="2">
    <source>
        <dbReference type="EMBL" id="MCW1244427.1"/>
    </source>
</evidence>
<dbReference type="Gene3D" id="3.40.50.880">
    <property type="match status" value="1"/>
</dbReference>
<protein>
    <recommendedName>
        <fullName evidence="1">Glutamine amidotransferase domain-containing protein</fullName>
    </recommendedName>
</protein>
<dbReference type="InterPro" id="IPR029062">
    <property type="entry name" value="Class_I_gatase-like"/>
</dbReference>